<evidence type="ECO:0000313" key="1">
    <source>
        <dbReference type="EMBL" id="URD67173.1"/>
    </source>
</evidence>
<organism evidence="1 2">
    <name type="scientific">Conchiformibius steedae DSM 2580</name>
    <dbReference type="NCBI Taxonomy" id="1121352"/>
    <lineage>
        <taxon>Bacteria</taxon>
        <taxon>Pseudomonadati</taxon>
        <taxon>Pseudomonadota</taxon>
        <taxon>Betaproteobacteria</taxon>
        <taxon>Neisseriales</taxon>
        <taxon>Neisseriaceae</taxon>
        <taxon>Conchiformibius</taxon>
    </lineage>
</organism>
<accession>A0AAE9HV46</accession>
<gene>
    <name evidence="1" type="ORF">LNQ82_08260</name>
</gene>
<name>A0AAE9HV46_9NEIS</name>
<reference evidence="1" key="1">
    <citation type="submission" date="2022-05" db="EMBL/GenBank/DDBJ databases">
        <title>Alysiella filiformis genome sequencing.</title>
        <authorList>
            <person name="Viehboeck T."/>
        </authorList>
    </citation>
    <scope>NUCLEOTIDE SEQUENCE</scope>
    <source>
        <strain evidence="1">DSM 2580</strain>
    </source>
</reference>
<dbReference type="AlphaFoldDB" id="A0AAE9HV46"/>
<evidence type="ECO:0000313" key="2">
    <source>
        <dbReference type="Proteomes" id="UP001056819"/>
    </source>
</evidence>
<protein>
    <submittedName>
        <fullName evidence="1">Uncharacterized protein</fullName>
    </submittedName>
</protein>
<sequence length="46" mass="4602">MPAAKSTAAAAFSGNLTVHDKKCLGCPNITPSPVEAGEGRGGVDKF</sequence>
<dbReference type="Proteomes" id="UP001056819">
    <property type="component" value="Chromosome"/>
</dbReference>
<proteinExistence type="predicted"/>
<dbReference type="EMBL" id="CP097501">
    <property type="protein sequence ID" value="URD67173.1"/>
    <property type="molecule type" value="Genomic_DNA"/>
</dbReference>
<dbReference type="RefSeq" id="WP_156932180.1">
    <property type="nucleotide sequence ID" value="NZ_CP097501.1"/>
</dbReference>